<dbReference type="GO" id="GO:0005829">
    <property type="term" value="C:cytosol"/>
    <property type="evidence" value="ECO:0007669"/>
    <property type="project" value="TreeGrafter"/>
</dbReference>
<dbReference type="Pfam" id="PF01042">
    <property type="entry name" value="Ribonuc_L-PSP"/>
    <property type="match status" value="1"/>
</dbReference>
<dbReference type="CDD" id="cd00448">
    <property type="entry name" value="YjgF_YER057c_UK114_family"/>
    <property type="match status" value="1"/>
</dbReference>
<dbReference type="InterPro" id="IPR006175">
    <property type="entry name" value="YjgF/YER057c/UK114"/>
</dbReference>
<dbReference type="PANTHER" id="PTHR11803">
    <property type="entry name" value="2-IMINOBUTANOATE/2-IMINOPROPANOATE DEAMINASE RIDA"/>
    <property type="match status" value="1"/>
</dbReference>
<keyword evidence="2" id="KW-1185">Reference proteome</keyword>
<gene>
    <name evidence="1" type="ORF">N7498_003584</name>
</gene>
<dbReference type="Proteomes" id="UP001150904">
    <property type="component" value="Unassembled WGS sequence"/>
</dbReference>
<protein>
    <submittedName>
        <fullName evidence="1">Uncharacterized protein</fullName>
    </submittedName>
</protein>
<dbReference type="Gene3D" id="3.30.1330.40">
    <property type="entry name" value="RutC-like"/>
    <property type="match status" value="1"/>
</dbReference>
<evidence type="ECO:0000313" key="1">
    <source>
        <dbReference type="EMBL" id="KAJ5211938.1"/>
    </source>
</evidence>
<dbReference type="GO" id="GO:0005739">
    <property type="term" value="C:mitochondrion"/>
    <property type="evidence" value="ECO:0007669"/>
    <property type="project" value="TreeGrafter"/>
</dbReference>
<dbReference type="AlphaFoldDB" id="A0A9W9T714"/>
<organism evidence="1 2">
    <name type="scientific">Penicillium cinerascens</name>
    <dbReference type="NCBI Taxonomy" id="70096"/>
    <lineage>
        <taxon>Eukaryota</taxon>
        <taxon>Fungi</taxon>
        <taxon>Dikarya</taxon>
        <taxon>Ascomycota</taxon>
        <taxon>Pezizomycotina</taxon>
        <taxon>Eurotiomycetes</taxon>
        <taxon>Eurotiomycetidae</taxon>
        <taxon>Eurotiales</taxon>
        <taxon>Aspergillaceae</taxon>
        <taxon>Penicillium</taxon>
    </lineage>
</organism>
<accession>A0A9W9T714</accession>
<dbReference type="SUPFAM" id="SSF55298">
    <property type="entry name" value="YjgF-like"/>
    <property type="match status" value="1"/>
</dbReference>
<proteinExistence type="predicted"/>
<dbReference type="GeneID" id="83177947"/>
<dbReference type="PANTHER" id="PTHR11803:SF48">
    <property type="entry name" value="2-AMINOMUCONATE DEAMINASE"/>
    <property type="match status" value="1"/>
</dbReference>
<comment type="caution">
    <text evidence="1">The sequence shown here is derived from an EMBL/GenBank/DDBJ whole genome shotgun (WGS) entry which is preliminary data.</text>
</comment>
<reference evidence="1" key="1">
    <citation type="submission" date="2022-12" db="EMBL/GenBank/DDBJ databases">
        <authorList>
            <person name="Petersen C."/>
        </authorList>
    </citation>
    <scope>NUCLEOTIDE SEQUENCE</scope>
    <source>
        <strain evidence="1">IBT 15544</strain>
    </source>
</reference>
<reference evidence="1" key="2">
    <citation type="journal article" date="2023" name="IMA Fungus">
        <title>Comparative genomic study of the Penicillium genus elucidates a diverse pangenome and 15 lateral gene transfer events.</title>
        <authorList>
            <person name="Petersen C."/>
            <person name="Sorensen T."/>
            <person name="Nielsen M.R."/>
            <person name="Sondergaard T.E."/>
            <person name="Sorensen J.L."/>
            <person name="Fitzpatrick D.A."/>
            <person name="Frisvad J.C."/>
            <person name="Nielsen K.L."/>
        </authorList>
    </citation>
    <scope>NUCLEOTIDE SEQUENCE</scope>
    <source>
        <strain evidence="1">IBT 15544</strain>
    </source>
</reference>
<dbReference type="RefSeq" id="XP_058310108.1">
    <property type="nucleotide sequence ID" value="XM_058450646.1"/>
</dbReference>
<dbReference type="InterPro" id="IPR035959">
    <property type="entry name" value="RutC-like_sf"/>
</dbReference>
<name>A0A9W9T714_9EURO</name>
<dbReference type="OrthoDB" id="309640at2759"/>
<sequence>MAQSMPYFRPANHAQGLANYPHARTVPSADGKSRYIYVSGTSCRRGDGSFHGATRGEDGSLIVNIKDQTGAVLSNINAIIEGASDGQANISNVVDATVFLTNMEKDYTGMNEAWNGTWSDRTDAPARTTVEVRALPREEIIVEIKCTAYYEVCQT</sequence>
<evidence type="ECO:0000313" key="2">
    <source>
        <dbReference type="Proteomes" id="UP001150904"/>
    </source>
</evidence>
<dbReference type="EMBL" id="JAPQKR010000008">
    <property type="protein sequence ID" value="KAJ5211938.1"/>
    <property type="molecule type" value="Genomic_DNA"/>
</dbReference>
<dbReference type="GO" id="GO:0019239">
    <property type="term" value="F:deaminase activity"/>
    <property type="evidence" value="ECO:0007669"/>
    <property type="project" value="TreeGrafter"/>
</dbReference>